<dbReference type="GO" id="GO:0005741">
    <property type="term" value="C:mitochondrial outer membrane"/>
    <property type="evidence" value="ECO:0007669"/>
    <property type="project" value="TreeGrafter"/>
</dbReference>
<accession>A0AAD4N0P8</accession>
<organism evidence="2 3">
    <name type="scientific">Ditylenchus destructor</name>
    <dbReference type="NCBI Taxonomy" id="166010"/>
    <lineage>
        <taxon>Eukaryota</taxon>
        <taxon>Metazoa</taxon>
        <taxon>Ecdysozoa</taxon>
        <taxon>Nematoda</taxon>
        <taxon>Chromadorea</taxon>
        <taxon>Rhabditida</taxon>
        <taxon>Tylenchina</taxon>
        <taxon>Tylenchomorpha</taxon>
        <taxon>Sphaerularioidea</taxon>
        <taxon>Anguinidae</taxon>
        <taxon>Anguininae</taxon>
        <taxon>Ditylenchus</taxon>
    </lineage>
</organism>
<name>A0AAD4N0P8_9BILA</name>
<keyword evidence="3" id="KW-1185">Reference proteome</keyword>
<dbReference type="EMBL" id="JAKKPZ010000018">
    <property type="protein sequence ID" value="KAI1712482.1"/>
    <property type="molecule type" value="Genomic_DNA"/>
</dbReference>
<sequence length="94" mass="10201">MVAQDTISLSPAKAALYATAILGGGVVIGYLVSKKLTKGNRCNHKVKLDCDKIVDTVDIEDGGQKQAFCRCWHSKQVSESLRACDKYVCIGRVL</sequence>
<reference evidence="2" key="1">
    <citation type="submission" date="2022-01" db="EMBL/GenBank/DDBJ databases">
        <title>Genome Sequence Resource for Two Populations of Ditylenchus destructor, the Migratory Endoparasitic Phytonematode.</title>
        <authorList>
            <person name="Zhang H."/>
            <person name="Lin R."/>
            <person name="Xie B."/>
        </authorList>
    </citation>
    <scope>NUCLEOTIDE SEQUENCE</scope>
    <source>
        <strain evidence="2">BazhouSP</strain>
    </source>
</reference>
<evidence type="ECO:0000256" key="1">
    <source>
        <dbReference type="SAM" id="Phobius"/>
    </source>
</evidence>
<keyword evidence="1" id="KW-0812">Transmembrane</keyword>
<dbReference type="PANTHER" id="PTHR13680">
    <property type="entry name" value="CDGSH IRON-SULFUR DOMAIN-CONTAINING PROTEIN 1"/>
    <property type="match status" value="1"/>
</dbReference>
<proteinExistence type="predicted"/>
<dbReference type="InterPro" id="IPR045131">
    <property type="entry name" value="CISD1/2"/>
</dbReference>
<comment type="caution">
    <text evidence="2">The sequence shown here is derived from an EMBL/GenBank/DDBJ whole genome shotgun (WGS) entry which is preliminary data.</text>
</comment>
<dbReference type="AlphaFoldDB" id="A0AAD4N0P8"/>
<evidence type="ECO:0000313" key="3">
    <source>
        <dbReference type="Proteomes" id="UP001201812"/>
    </source>
</evidence>
<gene>
    <name evidence="2" type="ORF">DdX_09568</name>
</gene>
<keyword evidence="1" id="KW-0472">Membrane</keyword>
<feature type="transmembrane region" description="Helical" evidence="1">
    <location>
        <begin position="14"/>
        <end position="32"/>
    </location>
</feature>
<dbReference type="GO" id="GO:0010506">
    <property type="term" value="P:regulation of autophagy"/>
    <property type="evidence" value="ECO:0007669"/>
    <property type="project" value="InterPro"/>
</dbReference>
<evidence type="ECO:0000313" key="2">
    <source>
        <dbReference type="EMBL" id="KAI1712482.1"/>
    </source>
</evidence>
<dbReference type="GO" id="GO:0051537">
    <property type="term" value="F:2 iron, 2 sulfur cluster binding"/>
    <property type="evidence" value="ECO:0007669"/>
    <property type="project" value="InterPro"/>
</dbReference>
<keyword evidence="1" id="KW-1133">Transmembrane helix</keyword>
<dbReference type="PANTHER" id="PTHR13680:SF5">
    <property type="entry name" value="CDGSH IRON-SULFUR DOMAIN-CONTAINING PROTEIN 1"/>
    <property type="match status" value="1"/>
</dbReference>
<dbReference type="Proteomes" id="UP001201812">
    <property type="component" value="Unassembled WGS sequence"/>
</dbReference>
<protein>
    <submittedName>
        <fullName evidence="2">CDGSH iron-sulfur domain-containing protein 2 like protein</fullName>
    </submittedName>
</protein>